<dbReference type="EMBL" id="BROQ01000166">
    <property type="protein sequence ID" value="GKZ26834.1"/>
    <property type="molecule type" value="Genomic_DNA"/>
</dbReference>
<feature type="domain" description="AMP-binding enzyme C-terminal" evidence="2">
    <location>
        <begin position="103"/>
        <end position="177"/>
    </location>
</feature>
<dbReference type="Pfam" id="PF13193">
    <property type="entry name" value="AMP-binding_C"/>
    <property type="match status" value="1"/>
</dbReference>
<dbReference type="Gene3D" id="3.40.50.12780">
    <property type="entry name" value="N-terminal domain of ligase-like"/>
    <property type="match status" value="1"/>
</dbReference>
<dbReference type="GO" id="GO:0016405">
    <property type="term" value="F:CoA-ligase activity"/>
    <property type="evidence" value="ECO:0007669"/>
    <property type="project" value="TreeGrafter"/>
</dbReference>
<dbReference type="PANTHER" id="PTHR24096:SF424">
    <property type="entry name" value="ACETYL-COA SYNTHETASE-LIKE PROTEIN-RELATED"/>
    <property type="match status" value="1"/>
</dbReference>
<name>A0A9W5YZY2_9EURO</name>
<dbReference type="Proteomes" id="UP001143548">
    <property type="component" value="Unassembled WGS sequence"/>
</dbReference>
<evidence type="ECO:0000259" key="2">
    <source>
        <dbReference type="Pfam" id="PF13193"/>
    </source>
</evidence>
<organism evidence="3 4">
    <name type="scientific">Aspergillus brasiliensis</name>
    <dbReference type="NCBI Taxonomy" id="319629"/>
    <lineage>
        <taxon>Eukaryota</taxon>
        <taxon>Fungi</taxon>
        <taxon>Dikarya</taxon>
        <taxon>Ascomycota</taxon>
        <taxon>Pezizomycotina</taxon>
        <taxon>Eurotiomycetes</taxon>
        <taxon>Eurotiomycetidae</taxon>
        <taxon>Eurotiales</taxon>
        <taxon>Aspergillaceae</taxon>
        <taxon>Aspergillus</taxon>
        <taxon>Aspergillus subgen. Circumdati</taxon>
    </lineage>
</organism>
<comment type="caution">
    <text evidence="3">The sequence shown here is derived from an EMBL/GenBank/DDBJ whole genome shotgun (WGS) entry which is preliminary data.</text>
</comment>
<dbReference type="PANTHER" id="PTHR24096">
    <property type="entry name" value="LONG-CHAIN-FATTY-ACID--COA LIGASE"/>
    <property type="match status" value="1"/>
</dbReference>
<dbReference type="Gene3D" id="3.30.300.30">
    <property type="match status" value="1"/>
</dbReference>
<evidence type="ECO:0000313" key="3">
    <source>
        <dbReference type="EMBL" id="GKZ26834.1"/>
    </source>
</evidence>
<evidence type="ECO:0000259" key="1">
    <source>
        <dbReference type="Pfam" id="PF00501"/>
    </source>
</evidence>
<dbReference type="InterPro" id="IPR000873">
    <property type="entry name" value="AMP-dep_synth/lig_dom"/>
</dbReference>
<dbReference type="Pfam" id="PF00501">
    <property type="entry name" value="AMP-binding"/>
    <property type="match status" value="1"/>
</dbReference>
<dbReference type="InterPro" id="IPR045851">
    <property type="entry name" value="AMP-bd_C_sf"/>
</dbReference>
<gene>
    <name evidence="3" type="ORF">AbraCBS73388_003222</name>
</gene>
<sequence>MPDPNQLVEDATTGVLLPSLEAKIVDDHGESLDRGQKGHVYVRSPFIMKGYYNEPEQTSQTITDDGWIKTGDIGWVDERDQFYIVGRQKDLFKIKGDNVSAAEIEASILQHPDITDVAVIPVTRPGEEEPVPRGYIVKAKDSPFTIEELMHWMRTDLTARMQLLGGAAFIDAIPISNVGNSKVDRRRLCELAERELQN</sequence>
<protein>
    <recommendedName>
        <fullName evidence="5">AMP-dependent synthetase/ligase domain-containing protein</fullName>
    </recommendedName>
</protein>
<proteinExistence type="predicted"/>
<reference evidence="3" key="1">
    <citation type="submission" date="2022-07" db="EMBL/GenBank/DDBJ databases">
        <title>Taxonomy of Aspergillus series Nigri: significant species reduction supported by multi-species coalescent approaches.</title>
        <authorList>
            <person name="Bian C."/>
            <person name="Kusuya Y."/>
            <person name="Sklenar F."/>
            <person name="D'hooge E."/>
            <person name="Yaguchi T."/>
            <person name="Takahashi H."/>
            <person name="Hubka V."/>
        </authorList>
    </citation>
    <scope>NUCLEOTIDE SEQUENCE</scope>
    <source>
        <strain evidence="3">CBS 733.88</strain>
    </source>
</reference>
<feature type="domain" description="AMP-dependent synthetase/ligase" evidence="1">
    <location>
        <begin position="6"/>
        <end position="52"/>
    </location>
</feature>
<evidence type="ECO:0008006" key="5">
    <source>
        <dbReference type="Google" id="ProtNLM"/>
    </source>
</evidence>
<evidence type="ECO:0000313" key="4">
    <source>
        <dbReference type="Proteomes" id="UP001143548"/>
    </source>
</evidence>
<accession>A0A9W5YZY2</accession>
<dbReference type="InterPro" id="IPR025110">
    <property type="entry name" value="AMP-bd_C"/>
</dbReference>
<dbReference type="AlphaFoldDB" id="A0A9W5YZY2"/>
<dbReference type="SUPFAM" id="SSF56801">
    <property type="entry name" value="Acetyl-CoA synthetase-like"/>
    <property type="match status" value="1"/>
</dbReference>
<dbReference type="InterPro" id="IPR042099">
    <property type="entry name" value="ANL_N_sf"/>
</dbReference>